<keyword evidence="1" id="KW-0175">Coiled coil</keyword>
<feature type="coiled-coil region" evidence="1">
    <location>
        <begin position="408"/>
        <end position="442"/>
    </location>
</feature>
<accession>A0A921SYS1</accession>
<gene>
    <name evidence="3" type="ORF">K8V90_02150</name>
</gene>
<name>A0A921SYS1_9FIRM</name>
<dbReference type="Gene3D" id="2.60.40.3350">
    <property type="match status" value="1"/>
</dbReference>
<evidence type="ECO:0000313" key="4">
    <source>
        <dbReference type="Proteomes" id="UP000776700"/>
    </source>
</evidence>
<evidence type="ECO:0000256" key="1">
    <source>
        <dbReference type="SAM" id="Coils"/>
    </source>
</evidence>
<proteinExistence type="predicted"/>
<reference evidence="3" key="1">
    <citation type="journal article" date="2021" name="PeerJ">
        <title>Extensive microbial diversity within the chicken gut microbiome revealed by metagenomics and culture.</title>
        <authorList>
            <person name="Gilroy R."/>
            <person name="Ravi A."/>
            <person name="Getino M."/>
            <person name="Pursley I."/>
            <person name="Horton D.L."/>
            <person name="Alikhan N.F."/>
            <person name="Baker D."/>
            <person name="Gharbi K."/>
            <person name="Hall N."/>
            <person name="Watson M."/>
            <person name="Adriaenssens E.M."/>
            <person name="Foster-Nyarko E."/>
            <person name="Jarju S."/>
            <person name="Secka A."/>
            <person name="Antonio M."/>
            <person name="Oren A."/>
            <person name="Chaudhuri R.R."/>
            <person name="La Ragione R."/>
            <person name="Hildebrand F."/>
            <person name="Pallen M.J."/>
        </authorList>
    </citation>
    <scope>NUCLEOTIDE SEQUENCE</scope>
    <source>
        <strain evidence="3">1277</strain>
    </source>
</reference>
<dbReference type="Proteomes" id="UP000776700">
    <property type="component" value="Unassembled WGS sequence"/>
</dbReference>
<organism evidence="3 4">
    <name type="scientific">Romboutsia timonensis</name>
    <dbReference type="NCBI Taxonomy" id="1776391"/>
    <lineage>
        <taxon>Bacteria</taxon>
        <taxon>Bacillati</taxon>
        <taxon>Bacillota</taxon>
        <taxon>Clostridia</taxon>
        <taxon>Peptostreptococcales</taxon>
        <taxon>Peptostreptococcaceae</taxon>
        <taxon>Romboutsia</taxon>
    </lineage>
</organism>
<evidence type="ECO:0000259" key="2">
    <source>
        <dbReference type="Pfam" id="PF10651"/>
    </source>
</evidence>
<dbReference type="InterPro" id="IPR018913">
    <property type="entry name" value="BppU_N"/>
</dbReference>
<protein>
    <submittedName>
        <fullName evidence="3">BppU family phage baseplate upper protein</fullName>
    </submittedName>
</protein>
<feature type="coiled-coil region" evidence="1">
    <location>
        <begin position="139"/>
        <end position="248"/>
    </location>
</feature>
<feature type="domain" description="BppU N-terminal" evidence="2">
    <location>
        <begin position="10"/>
        <end position="146"/>
    </location>
</feature>
<reference evidence="3" key="2">
    <citation type="submission" date="2021-09" db="EMBL/GenBank/DDBJ databases">
        <authorList>
            <person name="Gilroy R."/>
        </authorList>
    </citation>
    <scope>NUCLEOTIDE SEQUENCE</scope>
    <source>
        <strain evidence="3">1277</strain>
    </source>
</reference>
<dbReference type="AlphaFoldDB" id="A0A921SYS1"/>
<dbReference type="Gene3D" id="1.20.120.20">
    <property type="entry name" value="Apolipoprotein"/>
    <property type="match status" value="1"/>
</dbReference>
<evidence type="ECO:0000313" key="3">
    <source>
        <dbReference type="EMBL" id="HJG95889.1"/>
    </source>
</evidence>
<comment type="caution">
    <text evidence="3">The sequence shown here is derived from an EMBL/GenBank/DDBJ whole genome shotgun (WGS) entry which is preliminary data.</text>
</comment>
<dbReference type="Pfam" id="PF10651">
    <property type="entry name" value="BppU_N"/>
    <property type="match status" value="1"/>
</dbReference>
<sequence>MINQELLRTTALTIEMKNMRKKINSKAVFNQRDTKTAMLLCELRMDNEPIDLTGCTISAEILKSDGKTVIQKGQIVDELNGVIAIGLTNQCLSSIGETSCEIVIQHDGQILYSPKISYIVVDNLFDTTEIESTNEFPILNILIRDVQVLEQELANLDTMVNRNEESRQSKEATREENERLRQASIESMKENVDKAVQSIENKIVEVNSVIEESNSTTLSNTEKVNAKIEEVNSKIVEINETINTLTSDIDNKMMEVDNKIKAKISEVDKKISEINSTITTLTNKVDSKILEMANSVDEKLDEVDGLISVKLNEVDKSLSAKLTEITNQVNTKIGQVDTKISEVNTKLSDIERTKTDLISDINTTKSSLASDINMTKSSLISDVNNTKSDLTSSVNAKINLVDNKLTNYDDKISEINTLTGNVENAERLRNEAEVSREQTFNNIVAELEVTQSDIDDILGMIGGL</sequence>
<dbReference type="EMBL" id="DYUB01000073">
    <property type="protein sequence ID" value="HJG95889.1"/>
    <property type="molecule type" value="Genomic_DNA"/>
</dbReference>